<dbReference type="Gene3D" id="3.40.50.1820">
    <property type="entry name" value="alpha/beta hydrolase"/>
    <property type="match status" value="1"/>
</dbReference>
<dbReference type="PROSITE" id="PS50043">
    <property type="entry name" value="HTH_LUXR_2"/>
    <property type="match status" value="1"/>
</dbReference>
<dbReference type="PANTHER" id="PTHR44688:SF16">
    <property type="entry name" value="DNA-BINDING TRANSCRIPTIONAL ACTIVATOR DEVR_DOSR"/>
    <property type="match status" value="1"/>
</dbReference>
<evidence type="ECO:0000259" key="4">
    <source>
        <dbReference type="PROSITE" id="PS50043"/>
    </source>
</evidence>
<organism evidence="5 6">
    <name type="scientific">Steroidobacter gossypii</name>
    <dbReference type="NCBI Taxonomy" id="2805490"/>
    <lineage>
        <taxon>Bacteria</taxon>
        <taxon>Pseudomonadati</taxon>
        <taxon>Pseudomonadota</taxon>
        <taxon>Gammaproteobacteria</taxon>
        <taxon>Steroidobacterales</taxon>
        <taxon>Steroidobacteraceae</taxon>
        <taxon>Steroidobacter</taxon>
    </lineage>
</organism>
<comment type="caution">
    <text evidence="5">The sequence shown here is derived from an EMBL/GenBank/DDBJ whole genome shotgun (WGS) entry which is preliminary data.</text>
</comment>
<protein>
    <submittedName>
        <fullName evidence="5">Alpha/beta fold hydrolase</fullName>
    </submittedName>
</protein>
<dbReference type="EMBL" id="JAEVLS010000001">
    <property type="protein sequence ID" value="MBM0103691.1"/>
    <property type="molecule type" value="Genomic_DNA"/>
</dbReference>
<evidence type="ECO:0000256" key="1">
    <source>
        <dbReference type="ARBA" id="ARBA00023015"/>
    </source>
</evidence>
<dbReference type="SUPFAM" id="SSF46894">
    <property type="entry name" value="C-terminal effector domain of the bipartite response regulators"/>
    <property type="match status" value="1"/>
</dbReference>
<name>A0ABS1WRT6_9GAMM</name>
<sequence>MQQTIRFIKSADGTRLAVATSGHGPPLVKSANWLSHLEFDWRSPVWRHWFRYLSSGRQLIRFDPRGCGLSDWDVPDLSHEAQVADLEAIIDASDLERFPLLGISQGGAACIEYAVRHPERVTQLVLYGCYSEGWAQRGEESRRHGEALVELIRQGWGQENPAFRLLFASLFIPDATTEQVRWFADLMRTTTQPEIAARIIEAFGQINVRALLPKVKVPTMVVHARGDARIPFEQGRLLAAEIPNARFVTLESRNHILIESEPAWARFCECFDECMGVISRPMVDGPATQVDLEELTARENAILRLVAQGAANSEIATRLFISEKTVRNHLTNIFEKLGVDSRARAIVVARDRGVT</sequence>
<proteinExistence type="predicted"/>
<evidence type="ECO:0000256" key="3">
    <source>
        <dbReference type="ARBA" id="ARBA00023163"/>
    </source>
</evidence>
<dbReference type="InterPro" id="IPR029058">
    <property type="entry name" value="AB_hydrolase_fold"/>
</dbReference>
<keyword evidence="2" id="KW-0238">DNA-binding</keyword>
<accession>A0ABS1WRT6</accession>
<keyword evidence="6" id="KW-1185">Reference proteome</keyword>
<evidence type="ECO:0000256" key="2">
    <source>
        <dbReference type="ARBA" id="ARBA00023125"/>
    </source>
</evidence>
<evidence type="ECO:0000313" key="5">
    <source>
        <dbReference type="EMBL" id="MBM0103691.1"/>
    </source>
</evidence>
<dbReference type="Proteomes" id="UP000661077">
    <property type="component" value="Unassembled WGS sequence"/>
</dbReference>
<dbReference type="PROSITE" id="PS00622">
    <property type="entry name" value="HTH_LUXR_1"/>
    <property type="match status" value="1"/>
</dbReference>
<dbReference type="PANTHER" id="PTHR44688">
    <property type="entry name" value="DNA-BINDING TRANSCRIPTIONAL ACTIVATOR DEVR_DOSR"/>
    <property type="match status" value="1"/>
</dbReference>
<dbReference type="PRINTS" id="PR00038">
    <property type="entry name" value="HTHLUXR"/>
</dbReference>
<dbReference type="Pfam" id="PF00561">
    <property type="entry name" value="Abhydrolase_1"/>
    <property type="match status" value="1"/>
</dbReference>
<dbReference type="Gene3D" id="1.10.10.10">
    <property type="entry name" value="Winged helix-like DNA-binding domain superfamily/Winged helix DNA-binding domain"/>
    <property type="match status" value="1"/>
</dbReference>
<dbReference type="SUPFAM" id="SSF53474">
    <property type="entry name" value="alpha/beta-Hydrolases"/>
    <property type="match status" value="1"/>
</dbReference>
<dbReference type="InterPro" id="IPR036388">
    <property type="entry name" value="WH-like_DNA-bd_sf"/>
</dbReference>
<dbReference type="SMART" id="SM00421">
    <property type="entry name" value="HTH_LUXR"/>
    <property type="match status" value="1"/>
</dbReference>
<dbReference type="InterPro" id="IPR016032">
    <property type="entry name" value="Sig_transdc_resp-reg_C-effctor"/>
</dbReference>
<feature type="domain" description="HTH luxR-type" evidence="4">
    <location>
        <begin position="288"/>
        <end position="353"/>
    </location>
</feature>
<dbReference type="CDD" id="cd06170">
    <property type="entry name" value="LuxR_C_like"/>
    <property type="match status" value="1"/>
</dbReference>
<dbReference type="GO" id="GO:0016787">
    <property type="term" value="F:hydrolase activity"/>
    <property type="evidence" value="ECO:0007669"/>
    <property type="project" value="UniProtKB-KW"/>
</dbReference>
<evidence type="ECO:0000313" key="6">
    <source>
        <dbReference type="Proteomes" id="UP000661077"/>
    </source>
</evidence>
<keyword evidence="3" id="KW-0804">Transcription</keyword>
<gene>
    <name evidence="5" type="ORF">JM946_03000</name>
</gene>
<dbReference type="PRINTS" id="PR00111">
    <property type="entry name" value="ABHYDROLASE"/>
</dbReference>
<keyword evidence="5" id="KW-0378">Hydrolase</keyword>
<keyword evidence="1" id="KW-0805">Transcription regulation</keyword>
<dbReference type="InterPro" id="IPR000792">
    <property type="entry name" value="Tscrpt_reg_LuxR_C"/>
</dbReference>
<dbReference type="Pfam" id="PF00196">
    <property type="entry name" value="GerE"/>
    <property type="match status" value="1"/>
</dbReference>
<dbReference type="InterPro" id="IPR000073">
    <property type="entry name" value="AB_hydrolase_1"/>
</dbReference>
<dbReference type="RefSeq" id="WP_203165652.1">
    <property type="nucleotide sequence ID" value="NZ_JAEVLS010000001.1"/>
</dbReference>
<reference evidence="5 6" key="1">
    <citation type="journal article" date="2021" name="Int. J. Syst. Evol. Microbiol.">
        <title>Steroidobacter gossypii sp. nov., isolated from soil of cotton cropping field.</title>
        <authorList>
            <person name="Huang R."/>
            <person name="Yang S."/>
            <person name="Zhen C."/>
            <person name="Liu W."/>
        </authorList>
    </citation>
    <scope>NUCLEOTIDE SEQUENCE [LARGE SCALE GENOMIC DNA]</scope>
    <source>
        <strain evidence="5 6">S1-65</strain>
    </source>
</reference>